<dbReference type="Proteomes" id="UP001253193">
    <property type="component" value="Unassembled WGS sequence"/>
</dbReference>
<name>A0AAW8Q0G1_VIBPH</name>
<proteinExistence type="predicted"/>
<evidence type="ECO:0000313" key="2">
    <source>
        <dbReference type="EMBL" id="MDS1821555.1"/>
    </source>
</evidence>
<accession>A0AAW8Q0G1</accession>
<feature type="compositionally biased region" description="Polar residues" evidence="1">
    <location>
        <begin position="519"/>
        <end position="529"/>
    </location>
</feature>
<organism evidence="2 3">
    <name type="scientific">Vibrio parahaemolyticus</name>
    <dbReference type="NCBI Taxonomy" id="670"/>
    <lineage>
        <taxon>Bacteria</taxon>
        <taxon>Pseudomonadati</taxon>
        <taxon>Pseudomonadota</taxon>
        <taxon>Gammaproteobacteria</taxon>
        <taxon>Vibrionales</taxon>
        <taxon>Vibrionaceae</taxon>
        <taxon>Vibrio</taxon>
    </lineage>
</organism>
<protein>
    <submittedName>
        <fullName evidence="2">Uncharacterized protein</fullName>
    </submittedName>
</protein>
<comment type="caution">
    <text evidence="2">The sequence shown here is derived from an EMBL/GenBank/DDBJ whole genome shotgun (WGS) entry which is preliminary data.</text>
</comment>
<dbReference type="EMBL" id="JAUHGG010000003">
    <property type="protein sequence ID" value="MDS1821555.1"/>
    <property type="molecule type" value="Genomic_DNA"/>
</dbReference>
<gene>
    <name evidence="2" type="ORF">QX249_12855</name>
</gene>
<feature type="region of interest" description="Disordered" evidence="1">
    <location>
        <begin position="517"/>
        <end position="536"/>
    </location>
</feature>
<evidence type="ECO:0000256" key="1">
    <source>
        <dbReference type="SAM" id="MobiDB-lite"/>
    </source>
</evidence>
<dbReference type="RefSeq" id="WP_311020461.1">
    <property type="nucleotide sequence ID" value="NZ_JAUHGG010000003.1"/>
</dbReference>
<dbReference type="AlphaFoldDB" id="A0AAW8Q0G1"/>
<sequence length="536" mass="60350">MSSKREFYVPLNQVSNVLHEAEKLEKKALKLKVPVPKIVETDEVSILKTPYVDDKFGRKEIFYMKEPYVKFIIEGEAPKINGFSLIAKIEHGVKDGKHLNTVYPEYFGVFPEDVVSKISEGVVNCPPNCQHCETNRNRNTTFLLHSEEPNQKGQHIIQVGSTCVDDFLGDSSLESILYTSKLIDISASFDPDKITPLSGVRQNGRPSVGYYDAMKFMVVAAMVVDKHGFEPKGVTYNKVLEAIYGNPSSDSPEYFKDRVLVSELEKLKVSASKGEVGIFPVNTLSGNQFILESFNDGTNKLRSVSDKDPKDKDSYAQYPRISDLAMIKVGEIYEIMQRGSITHQAHNEMNDPESKYLKVVSNFIENVLPELLKKPDTPKEFSFDFKAMVAEQGVMPLGKAGFCGWVFSKLRNEQPKFKREYFGSPDEKVNVTAEVISMEGISKDISRSPSYSQWVDVTVVHFKTEDGHLIRWDASKHISDVAEKINVGDTYNFNGKVSRNFEANGEMVTRIGGMRKFTPVSTSQPTPTKKMNRPKP</sequence>
<reference evidence="2" key="1">
    <citation type="submission" date="2023-06" db="EMBL/GenBank/DDBJ databases">
        <title>Genomic Diversity of Vibrio spp. and Metagenomic Analysis of Pathogens in Florida Gulf Coastal Waters Following Hurricane Ian.</title>
        <authorList>
            <person name="Brumfield K.D."/>
        </authorList>
    </citation>
    <scope>NUCLEOTIDE SEQUENCE</scope>
    <source>
        <strain evidence="2">WBS2B-138</strain>
    </source>
</reference>
<evidence type="ECO:0000313" key="3">
    <source>
        <dbReference type="Proteomes" id="UP001253193"/>
    </source>
</evidence>